<accession>A0A0D8HCX1</accession>
<dbReference type="Gene3D" id="3.30.70.100">
    <property type="match status" value="1"/>
</dbReference>
<protein>
    <submittedName>
        <fullName evidence="2">Blue light-and temperature-regulated antirepressor YcgF</fullName>
    </submittedName>
</protein>
<dbReference type="Pfam" id="PF04940">
    <property type="entry name" value="BLUF"/>
    <property type="match status" value="1"/>
</dbReference>
<dbReference type="STRING" id="1280514.AXFE_34240"/>
<dbReference type="OrthoDB" id="196105at2"/>
<organism evidence="2 3">
    <name type="scientific">Acidithrix ferrooxidans</name>
    <dbReference type="NCBI Taxonomy" id="1280514"/>
    <lineage>
        <taxon>Bacteria</taxon>
        <taxon>Bacillati</taxon>
        <taxon>Actinomycetota</taxon>
        <taxon>Acidimicrobiia</taxon>
        <taxon>Acidimicrobiales</taxon>
        <taxon>Acidimicrobiaceae</taxon>
        <taxon>Acidithrix</taxon>
    </lineage>
</organism>
<dbReference type="GO" id="GO:0009882">
    <property type="term" value="F:blue light photoreceptor activity"/>
    <property type="evidence" value="ECO:0007669"/>
    <property type="project" value="InterPro"/>
</dbReference>
<gene>
    <name evidence="2" type="primary">ycgF</name>
    <name evidence="2" type="ORF">AXFE_34240</name>
</gene>
<dbReference type="GO" id="GO:0071949">
    <property type="term" value="F:FAD binding"/>
    <property type="evidence" value="ECO:0007669"/>
    <property type="project" value="InterPro"/>
</dbReference>
<dbReference type="InterPro" id="IPR036046">
    <property type="entry name" value="Acylphosphatase-like_dom_sf"/>
</dbReference>
<evidence type="ECO:0000313" key="3">
    <source>
        <dbReference type="Proteomes" id="UP000032360"/>
    </source>
</evidence>
<reference evidence="2 3" key="1">
    <citation type="submission" date="2015-01" db="EMBL/GenBank/DDBJ databases">
        <title>Draft genome of the acidophilic iron oxidizer Acidithrix ferrooxidans strain Py-F3.</title>
        <authorList>
            <person name="Poehlein A."/>
            <person name="Eisen S."/>
            <person name="Schloemann M."/>
            <person name="Johnson B.D."/>
            <person name="Daniel R."/>
            <person name="Muehling M."/>
        </authorList>
    </citation>
    <scope>NUCLEOTIDE SEQUENCE [LARGE SCALE GENOMIC DNA]</scope>
    <source>
        <strain evidence="2 3">Py-F3</strain>
    </source>
</reference>
<evidence type="ECO:0000313" key="2">
    <source>
        <dbReference type="EMBL" id="KJF15739.1"/>
    </source>
</evidence>
<keyword evidence="3" id="KW-1185">Reference proteome</keyword>
<dbReference type="EMBL" id="JXYS01000129">
    <property type="protein sequence ID" value="KJF15739.1"/>
    <property type="molecule type" value="Genomic_DNA"/>
</dbReference>
<dbReference type="InterPro" id="IPR007024">
    <property type="entry name" value="BLUF_domain"/>
</dbReference>
<dbReference type="RefSeq" id="WP_052607056.1">
    <property type="nucleotide sequence ID" value="NZ_JXYS01000129.1"/>
</dbReference>
<sequence>MNRLIYCSQATHGLLPEELVSLLEIARRNNKQRGLSGMLLYSSQSFLQLIEGNEVQLEVTYRAIQRDKRHTNLRLLINHAVSERMFPDWTMGFEDVNDEQLALELEGFTPAIEYPLVNSNLVTNSVIAETLLRLYSKNRER</sequence>
<comment type="caution">
    <text evidence="2">The sequence shown here is derived from an EMBL/GenBank/DDBJ whole genome shotgun (WGS) entry which is preliminary data.</text>
</comment>
<name>A0A0D8HCX1_9ACTN</name>
<dbReference type="AlphaFoldDB" id="A0A0D8HCX1"/>
<dbReference type="Proteomes" id="UP000032360">
    <property type="component" value="Unassembled WGS sequence"/>
</dbReference>
<feature type="domain" description="BLUF" evidence="1">
    <location>
        <begin position="1"/>
        <end position="92"/>
    </location>
</feature>
<proteinExistence type="predicted"/>
<dbReference type="SMART" id="SM01034">
    <property type="entry name" value="BLUF"/>
    <property type="match status" value="1"/>
</dbReference>
<dbReference type="PROSITE" id="PS50925">
    <property type="entry name" value="BLUF"/>
    <property type="match status" value="1"/>
</dbReference>
<evidence type="ECO:0000259" key="1">
    <source>
        <dbReference type="PROSITE" id="PS50925"/>
    </source>
</evidence>
<dbReference type="SUPFAM" id="SSF54975">
    <property type="entry name" value="Acylphosphatase/BLUF domain-like"/>
    <property type="match status" value="1"/>
</dbReference>